<evidence type="ECO:0000313" key="10">
    <source>
        <dbReference type="Proteomes" id="UP000019241"/>
    </source>
</evidence>
<feature type="transmembrane region" description="Helical" evidence="7">
    <location>
        <begin position="319"/>
        <end position="343"/>
    </location>
</feature>
<evidence type="ECO:0000256" key="4">
    <source>
        <dbReference type="ARBA" id="ARBA00022692"/>
    </source>
</evidence>
<dbReference type="Gene3D" id="1.20.1640.10">
    <property type="entry name" value="Multidrug efflux transporter AcrB transmembrane domain"/>
    <property type="match status" value="2"/>
</dbReference>
<feature type="transmembrane region" description="Helical" evidence="7">
    <location>
        <begin position="278"/>
        <end position="298"/>
    </location>
</feature>
<comment type="subcellular location">
    <subcellularLocation>
        <location evidence="1">Cell membrane</location>
        <topology evidence="1">Multi-pass membrane protein</topology>
    </subcellularLocation>
</comment>
<accession>W7DYG5</accession>
<evidence type="ECO:0000256" key="7">
    <source>
        <dbReference type="SAM" id="Phobius"/>
    </source>
</evidence>
<dbReference type="PANTHER" id="PTHR33406">
    <property type="entry name" value="MEMBRANE PROTEIN MJ1562-RELATED"/>
    <property type="match status" value="1"/>
</dbReference>
<dbReference type="EMBL" id="AODM01000032">
    <property type="protein sequence ID" value="EUJ55982.1"/>
    <property type="molecule type" value="Genomic_DNA"/>
</dbReference>
<keyword evidence="4 7" id="KW-0812">Transmembrane</keyword>
<evidence type="ECO:0000313" key="9">
    <source>
        <dbReference type="EMBL" id="EUJ55982.1"/>
    </source>
</evidence>
<dbReference type="AlphaFoldDB" id="W7DYG5"/>
<comment type="similarity">
    <text evidence="2">Belongs to the resistance-nodulation-cell division (RND) (TC 2.A.6) family. MmpL subfamily.</text>
</comment>
<feature type="transmembrane region" description="Helical" evidence="7">
    <location>
        <begin position="559"/>
        <end position="576"/>
    </location>
</feature>
<dbReference type="Proteomes" id="UP000019241">
    <property type="component" value="Unassembled WGS sequence"/>
</dbReference>
<evidence type="ECO:0000256" key="3">
    <source>
        <dbReference type="ARBA" id="ARBA00022475"/>
    </source>
</evidence>
<feature type="transmembrane region" description="Helical" evidence="7">
    <location>
        <begin position="406"/>
        <end position="427"/>
    </location>
</feature>
<evidence type="ECO:0000259" key="8">
    <source>
        <dbReference type="PROSITE" id="PS50156"/>
    </source>
</evidence>
<sequence length="733" mass="80420">MISEIMLFYLSIDKRRGNRKCITFWKKIANGVGGKKGRFITLSIWILAVILLQLFLPSANEYKDDAASDLKASEPSVIADKKVKEYFGSKSGTPLLITWYSQTGLTNEQLGEIQSLNASLTKNPVASQTSTVPIEKMPPIVLKQQLSKDQTTFIQTILMDESATADELKTGMDEIKTRAEGIFGENPFNKKITNTSDLVARTTGPAGISVDATGLFQDADVSLLIATVLIVLIILLIIYRSPILALIPLIAVGFAYLIITPLLGFLGEQGFITYGSQGLSIMTVLLFGAGTDYCLFLITRYRSVLRHEENRYKAFKVAFSGTAGAILLSGLTVMVALLMLLAAQYGSFHNFAIPFSLAILIMLISSLTLVPALLGLFGRISFWPFIPHPTKKHKKENQFWNRVGKLATKHPIMVTILALLILGGAALQTTNVSYTYDTLSTFPEDMPSREGFKLISDHYGAGYLAKVEVLAENPTDDLKQELENIKGVQSVSFPEKSKENRNIVKYDIVLSMNPYSNEAMNVIPKIKKVGGAEATKAYVAGQTAAQYDSRAVTEHDEKVIIPLVIALISILLLTYLRSLTATLYLVLSVLISYASAIGLGWLILHHGFGVTAISGLIPLYAFVFIVALGEDYNIFMISSIWKNTKKWPLRKAVQEGVHQTGGVITSAGVILAATFLVLTTLPINLLVQFGLITAIGILLDTFLVRPLLVPAVTTLFGRWAFWPGKKYKTVTKD</sequence>
<name>W7DYG5_9LIST</name>
<dbReference type="PROSITE" id="PS50156">
    <property type="entry name" value="SSD"/>
    <property type="match status" value="2"/>
</dbReference>
<feature type="domain" description="SSD" evidence="8">
    <location>
        <begin position="586"/>
        <end position="714"/>
    </location>
</feature>
<feature type="transmembrane region" description="Helical" evidence="7">
    <location>
        <begin position="662"/>
        <end position="683"/>
    </location>
</feature>
<dbReference type="InterPro" id="IPR050545">
    <property type="entry name" value="Mycobact_MmpL"/>
</dbReference>
<comment type="caution">
    <text evidence="9">The sequence shown here is derived from an EMBL/GenBank/DDBJ whole genome shotgun (WGS) entry which is preliminary data.</text>
</comment>
<feature type="transmembrane region" description="Helical" evidence="7">
    <location>
        <begin position="616"/>
        <end position="641"/>
    </location>
</feature>
<protein>
    <submittedName>
        <fullName evidence="9">Putative transport protein</fullName>
    </submittedName>
</protein>
<keyword evidence="3" id="KW-1003">Cell membrane</keyword>
<evidence type="ECO:0000256" key="1">
    <source>
        <dbReference type="ARBA" id="ARBA00004651"/>
    </source>
</evidence>
<feature type="transmembrane region" description="Helical" evidence="7">
    <location>
        <begin position="39"/>
        <end position="56"/>
    </location>
</feature>
<feature type="transmembrane region" description="Helical" evidence="7">
    <location>
        <begin position="221"/>
        <end position="239"/>
    </location>
</feature>
<dbReference type="SUPFAM" id="SSF82866">
    <property type="entry name" value="Multidrug efflux transporter AcrB transmembrane domain"/>
    <property type="match status" value="2"/>
</dbReference>
<gene>
    <name evidence="9" type="ORF">MCOL2_09086</name>
</gene>
<keyword evidence="5 7" id="KW-1133">Transmembrane helix</keyword>
<evidence type="ECO:0000256" key="6">
    <source>
        <dbReference type="ARBA" id="ARBA00023136"/>
    </source>
</evidence>
<organism evidence="9 10">
    <name type="scientific">Listeria fleischmannii FSL S10-1203</name>
    <dbReference type="NCBI Taxonomy" id="1265822"/>
    <lineage>
        <taxon>Bacteria</taxon>
        <taxon>Bacillati</taxon>
        <taxon>Bacillota</taxon>
        <taxon>Bacilli</taxon>
        <taxon>Bacillales</taxon>
        <taxon>Listeriaceae</taxon>
        <taxon>Listeria</taxon>
    </lineage>
</organism>
<keyword evidence="6 7" id="KW-0472">Membrane</keyword>
<feature type="transmembrane region" description="Helical" evidence="7">
    <location>
        <begin position="246"/>
        <end position="266"/>
    </location>
</feature>
<reference evidence="9 10" key="1">
    <citation type="submission" date="2012-12" db="EMBL/GenBank/DDBJ databases">
        <title>Novel taxa of Listeriaceae from agricultural environments in the United States.</title>
        <authorList>
            <person name="den Bakker H.C."/>
            <person name="Allred A."/>
            <person name="Warchocki S."/>
            <person name="Wright E.M."/>
            <person name="Burrell A."/>
            <person name="Nightingale K.K."/>
            <person name="Kephart D."/>
            <person name="Wiedmann M."/>
        </authorList>
    </citation>
    <scope>NUCLEOTIDE SEQUENCE [LARGE SCALE GENOMIC DNA]</scope>
    <source>
        <strain evidence="9 10">FSL S10-1203</strain>
    </source>
</reference>
<feature type="transmembrane region" description="Helical" evidence="7">
    <location>
        <begin position="689"/>
        <end position="716"/>
    </location>
</feature>
<feature type="transmembrane region" description="Helical" evidence="7">
    <location>
        <begin position="583"/>
        <end position="604"/>
    </location>
</feature>
<dbReference type="PANTHER" id="PTHR33406:SF6">
    <property type="entry name" value="MEMBRANE PROTEIN YDGH-RELATED"/>
    <property type="match status" value="1"/>
</dbReference>
<dbReference type="PATRIC" id="fig|1265822.4.peg.1844"/>
<feature type="transmembrane region" description="Helical" evidence="7">
    <location>
        <begin position="355"/>
        <end position="385"/>
    </location>
</feature>
<proteinExistence type="inferred from homology"/>
<evidence type="ECO:0000256" key="2">
    <source>
        <dbReference type="ARBA" id="ARBA00010157"/>
    </source>
</evidence>
<dbReference type="InterPro" id="IPR004869">
    <property type="entry name" value="MMPL_dom"/>
</dbReference>
<feature type="domain" description="SSD" evidence="8">
    <location>
        <begin position="244"/>
        <end position="376"/>
    </location>
</feature>
<dbReference type="InterPro" id="IPR000731">
    <property type="entry name" value="SSD"/>
</dbReference>
<dbReference type="GO" id="GO:0005886">
    <property type="term" value="C:plasma membrane"/>
    <property type="evidence" value="ECO:0007669"/>
    <property type="project" value="UniProtKB-SubCell"/>
</dbReference>
<dbReference type="Pfam" id="PF03176">
    <property type="entry name" value="MMPL"/>
    <property type="match status" value="2"/>
</dbReference>
<evidence type="ECO:0000256" key="5">
    <source>
        <dbReference type="ARBA" id="ARBA00022989"/>
    </source>
</evidence>